<dbReference type="Proteomes" id="UP000091926">
    <property type="component" value="Chromosome"/>
</dbReference>
<keyword evidence="2" id="KW-1185">Reference proteome</keyword>
<dbReference type="AlphaFoldDB" id="A0A193G881"/>
<organism evidence="1 2">
    <name type="scientific">Bordetella flabilis</name>
    <dbReference type="NCBI Taxonomy" id="463014"/>
    <lineage>
        <taxon>Bacteria</taxon>
        <taxon>Pseudomonadati</taxon>
        <taxon>Pseudomonadota</taxon>
        <taxon>Betaproteobacteria</taxon>
        <taxon>Burkholderiales</taxon>
        <taxon>Alcaligenaceae</taxon>
        <taxon>Bordetella</taxon>
    </lineage>
</organism>
<accession>A0A193G881</accession>
<dbReference type="RefSeq" id="WP_066653337.1">
    <property type="nucleotide sequence ID" value="NZ_CBCSCL010000025.1"/>
</dbReference>
<gene>
    <name evidence="1" type="ORF">BAU07_01865</name>
</gene>
<name>A0A193G881_9BORD</name>
<protein>
    <submittedName>
        <fullName evidence="1">Uncharacterized protein</fullName>
    </submittedName>
</protein>
<evidence type="ECO:0000313" key="2">
    <source>
        <dbReference type="Proteomes" id="UP000091926"/>
    </source>
</evidence>
<dbReference type="OrthoDB" id="8625913at2"/>
<reference evidence="1 2" key="1">
    <citation type="submission" date="2016-06" db="EMBL/GenBank/DDBJ databases">
        <title>Complete genome sequences of Bordetella bronchialis and Bordetella flabilis.</title>
        <authorList>
            <person name="LiPuma J.J."/>
            <person name="Spilker T."/>
        </authorList>
    </citation>
    <scope>NUCLEOTIDE SEQUENCE [LARGE SCALE GENOMIC DNA]</scope>
    <source>
        <strain evidence="1 2">AU10664</strain>
    </source>
</reference>
<dbReference type="KEGG" id="bfz:BAU07_01865"/>
<sequence>MDEITEQQQLQLAGSIATERTFVLGHAYLTDRDAAFVGGSCLEGLGSAEADVDAYVLRDARLTVAQVDVGRYGRVVGRGGVRLTQRDCDAEICCIHAVVPGTSIRVDIHYRTWDELNGLAVAICLLHEAARRDLITPPAPLPLRDLVFLHRLYVSHDIQGGARLARLRQEIGRQRLQYLLYRRKACGHLLLAELLQAWREGEWERCVELAHETAVMHFQAYTHLLGNTHYHPVWILPYARRCGVSECMVGQLVRIMVESDPSSDSESRSFVVRCLDFVDEVLAAGAPALRKLSGYPTRETAEDALERQLGAQPVACSGWEALYRKKAYGISATPMREWLDKATP</sequence>
<evidence type="ECO:0000313" key="1">
    <source>
        <dbReference type="EMBL" id="ANN76035.1"/>
    </source>
</evidence>
<proteinExistence type="predicted"/>
<dbReference type="EMBL" id="CP016172">
    <property type="protein sequence ID" value="ANN76035.1"/>
    <property type="molecule type" value="Genomic_DNA"/>
</dbReference>